<dbReference type="Proteomes" id="UP000530234">
    <property type="component" value="Unassembled WGS sequence"/>
</dbReference>
<protein>
    <recommendedName>
        <fullName evidence="4">Secreted protein</fullName>
    </recommendedName>
</protein>
<name>A0A7W3XVW4_9ACTN</name>
<comment type="caution">
    <text evidence="2">The sequence shown here is derived from an EMBL/GenBank/DDBJ whole genome shotgun (WGS) entry which is preliminary data.</text>
</comment>
<dbReference type="RefSeq" id="WP_182661853.1">
    <property type="nucleotide sequence ID" value="NZ_VKHS01000118.1"/>
</dbReference>
<evidence type="ECO:0000256" key="1">
    <source>
        <dbReference type="SAM" id="SignalP"/>
    </source>
</evidence>
<evidence type="ECO:0008006" key="4">
    <source>
        <dbReference type="Google" id="ProtNLM"/>
    </source>
</evidence>
<reference evidence="3" key="1">
    <citation type="submission" date="2019-10" db="EMBL/GenBank/DDBJ databases">
        <title>Streptomyces sp. nov., a novel actinobacterium isolated from alkaline environment.</title>
        <authorList>
            <person name="Golinska P."/>
        </authorList>
    </citation>
    <scope>NUCLEOTIDE SEQUENCE [LARGE SCALE GENOMIC DNA]</scope>
    <source>
        <strain evidence="3">DSM 42108</strain>
    </source>
</reference>
<accession>A0A7W3XVW4</accession>
<dbReference type="EMBL" id="VKHS01000118">
    <property type="protein sequence ID" value="MBB0229400.1"/>
    <property type="molecule type" value="Genomic_DNA"/>
</dbReference>
<proteinExistence type="predicted"/>
<evidence type="ECO:0000313" key="3">
    <source>
        <dbReference type="Proteomes" id="UP000530234"/>
    </source>
</evidence>
<dbReference type="AlphaFoldDB" id="A0A7W3XVW4"/>
<keyword evidence="1" id="KW-0732">Signal</keyword>
<organism evidence="2 3">
    <name type="scientific">Streptomyces calidiresistens</name>
    <dbReference type="NCBI Taxonomy" id="1485586"/>
    <lineage>
        <taxon>Bacteria</taxon>
        <taxon>Bacillati</taxon>
        <taxon>Actinomycetota</taxon>
        <taxon>Actinomycetes</taxon>
        <taxon>Kitasatosporales</taxon>
        <taxon>Streptomycetaceae</taxon>
        <taxon>Streptomyces</taxon>
    </lineage>
</organism>
<feature type="signal peptide" evidence="1">
    <location>
        <begin position="1"/>
        <end position="36"/>
    </location>
</feature>
<sequence>MTIIRSTRHRKGKAVAAAGSALVFAGLLLTGGAAPAAAAQSQEVEASVSCDWVNPANATGISTPRQRTGPAGTAQVRSGYLGGVQYGWGRAVNTNSNYYIRFEADLTGNRQPNCVSIRRVGDRQYTQALRTSSSSTVAFRSCVVVLSGSACEGTNTVTSWW</sequence>
<gene>
    <name evidence="2" type="ORF">FOE67_07695</name>
</gene>
<keyword evidence="3" id="KW-1185">Reference proteome</keyword>
<feature type="chain" id="PRO_5038734259" description="Secreted protein" evidence="1">
    <location>
        <begin position="37"/>
        <end position="161"/>
    </location>
</feature>
<evidence type="ECO:0000313" key="2">
    <source>
        <dbReference type="EMBL" id="MBB0229400.1"/>
    </source>
</evidence>